<dbReference type="AlphaFoldDB" id="A0A2P2QGC6"/>
<keyword evidence="1" id="KW-0812">Transmembrane</keyword>
<feature type="transmembrane region" description="Helical" evidence="1">
    <location>
        <begin position="6"/>
        <end position="26"/>
    </location>
</feature>
<proteinExistence type="predicted"/>
<accession>A0A2P2QGC6</accession>
<evidence type="ECO:0000313" key="2">
    <source>
        <dbReference type="EMBL" id="MBX66038.1"/>
    </source>
</evidence>
<organism evidence="2">
    <name type="scientific">Rhizophora mucronata</name>
    <name type="common">Asiatic mangrove</name>
    <dbReference type="NCBI Taxonomy" id="61149"/>
    <lineage>
        <taxon>Eukaryota</taxon>
        <taxon>Viridiplantae</taxon>
        <taxon>Streptophyta</taxon>
        <taxon>Embryophyta</taxon>
        <taxon>Tracheophyta</taxon>
        <taxon>Spermatophyta</taxon>
        <taxon>Magnoliopsida</taxon>
        <taxon>eudicotyledons</taxon>
        <taxon>Gunneridae</taxon>
        <taxon>Pentapetalae</taxon>
        <taxon>rosids</taxon>
        <taxon>fabids</taxon>
        <taxon>Malpighiales</taxon>
        <taxon>Rhizophoraceae</taxon>
        <taxon>Rhizophora</taxon>
    </lineage>
</organism>
<dbReference type="EMBL" id="GGEC01085554">
    <property type="protein sequence ID" value="MBX66038.1"/>
    <property type="molecule type" value="Transcribed_RNA"/>
</dbReference>
<sequence length="36" mass="4310">MLVILLVKFIHILVCMWSILLCLFYGEIMQRTLKNN</sequence>
<name>A0A2P2QGC6_RHIMU</name>
<evidence type="ECO:0000256" key="1">
    <source>
        <dbReference type="SAM" id="Phobius"/>
    </source>
</evidence>
<keyword evidence="1" id="KW-0472">Membrane</keyword>
<keyword evidence="1" id="KW-1133">Transmembrane helix</keyword>
<protein>
    <submittedName>
        <fullName evidence="2">Uncharacterized protein</fullName>
    </submittedName>
</protein>
<reference evidence="2" key="1">
    <citation type="submission" date="2018-02" db="EMBL/GenBank/DDBJ databases">
        <title>Rhizophora mucronata_Transcriptome.</title>
        <authorList>
            <person name="Meera S.P."/>
            <person name="Sreeshan A."/>
            <person name="Augustine A."/>
        </authorList>
    </citation>
    <scope>NUCLEOTIDE SEQUENCE</scope>
    <source>
        <tissue evidence="2">Leaf</tissue>
    </source>
</reference>